<protein>
    <submittedName>
        <fullName evidence="2">Uncharacterized protein</fullName>
    </submittedName>
</protein>
<dbReference type="EMBL" id="CP040559">
    <property type="protein sequence ID" value="QCU76674.1"/>
    <property type="molecule type" value="Genomic_DNA"/>
</dbReference>
<dbReference type="Proteomes" id="UP000310065">
    <property type="component" value="Chromosome S1"/>
</dbReference>
<dbReference type="RefSeq" id="WP_024594581.1">
    <property type="nucleotide sequence ID" value="NZ_CALSST010000001.1"/>
</dbReference>
<evidence type="ECO:0000313" key="3">
    <source>
        <dbReference type="Proteomes" id="UP000310065"/>
    </source>
</evidence>
<name>A0A4P9J7B9_9GAMM</name>
<dbReference type="KEGG" id="pdv:FFU37_19685"/>
<reference evidence="2 3" key="1">
    <citation type="submission" date="2019-05" db="EMBL/GenBank/DDBJ databases">
        <title>Complete genome sequence of Pseudoalteromonas sp. 16-SW-7(T) isolated from the Okhotsk Sea, Russia.</title>
        <authorList>
            <person name="Nguyen T.H."/>
            <person name="Nedashkovskaya O.I."/>
            <person name="Kim S.-G."/>
        </authorList>
    </citation>
    <scope>NUCLEOTIDE SEQUENCE [LARGE SCALE GENOMIC DNA]</scope>
    <source>
        <strain evidence="2 3">16-SW-7</strain>
    </source>
</reference>
<dbReference type="AlphaFoldDB" id="A0A4P9J7B9"/>
<accession>A0A4P9J7B9</accession>
<gene>
    <name evidence="2" type="ORF">FFU37_19685</name>
    <name evidence="1" type="ORF">QDH73_06795</name>
</gene>
<evidence type="ECO:0000313" key="1">
    <source>
        <dbReference type="EMBL" id="MDP4483744.1"/>
    </source>
</evidence>
<organism evidence="2 3">
    <name type="scientific">Pseudoalteromonas distincta</name>
    <dbReference type="NCBI Taxonomy" id="77608"/>
    <lineage>
        <taxon>Bacteria</taxon>
        <taxon>Pseudomonadati</taxon>
        <taxon>Pseudomonadota</taxon>
        <taxon>Gammaproteobacteria</taxon>
        <taxon>Alteromonadales</taxon>
        <taxon>Pseudoalteromonadaceae</taxon>
        <taxon>Pseudoalteromonas</taxon>
    </lineage>
</organism>
<dbReference type="GeneID" id="88777892"/>
<dbReference type="Proteomes" id="UP001242314">
    <property type="component" value="Unassembled WGS sequence"/>
</dbReference>
<reference evidence="1 4" key="2">
    <citation type="submission" date="2023-04" db="EMBL/GenBank/DDBJ databases">
        <title>Novel Pseudoalteromonas species isolated from Pacific coral.</title>
        <authorList>
            <person name="Videau P."/>
            <person name="Shlafstein M.D."/>
            <person name="Oline D.K."/>
            <person name="Strangman W.K."/>
            <person name="Hahnke R.L."/>
            <person name="Saw J.H."/>
            <person name="Ushijima B."/>
        </authorList>
    </citation>
    <scope>NUCLEOTIDE SEQUENCE [LARGE SCALE GENOMIC DNA]</scope>
    <source>
        <strain evidence="1 4">LMG 14908</strain>
    </source>
</reference>
<dbReference type="EMBL" id="JASGWX010000004">
    <property type="protein sequence ID" value="MDP4483744.1"/>
    <property type="molecule type" value="Genomic_DNA"/>
</dbReference>
<evidence type="ECO:0000313" key="2">
    <source>
        <dbReference type="EMBL" id="QCU76674.1"/>
    </source>
</evidence>
<proteinExistence type="predicted"/>
<sequence length="61" mass="6973">MPHTKQTICDFGLHKGEPYTKLPASFLTWMVGINHTKREYADAELKRRESAATNRLTVPSK</sequence>
<evidence type="ECO:0000313" key="4">
    <source>
        <dbReference type="Proteomes" id="UP001242314"/>
    </source>
</evidence>
<keyword evidence="4" id="KW-1185">Reference proteome</keyword>